<name>A0A9N9ZLW2_9HYPO</name>
<comment type="caution">
    <text evidence="2">The sequence shown here is derived from an EMBL/GenBank/DDBJ whole genome shotgun (WGS) entry which is preliminary data.</text>
</comment>
<evidence type="ECO:0000256" key="1">
    <source>
        <dbReference type="SAM" id="MobiDB-lite"/>
    </source>
</evidence>
<dbReference type="Proteomes" id="UP000775872">
    <property type="component" value="Unassembled WGS sequence"/>
</dbReference>
<feature type="compositionally biased region" description="Basic and acidic residues" evidence="1">
    <location>
        <begin position="329"/>
        <end position="339"/>
    </location>
</feature>
<feature type="compositionally biased region" description="Polar residues" evidence="1">
    <location>
        <begin position="80"/>
        <end position="95"/>
    </location>
</feature>
<proteinExistence type="predicted"/>
<dbReference type="AlphaFoldDB" id="A0A9N9ZLW2"/>
<evidence type="ECO:0000313" key="2">
    <source>
        <dbReference type="EMBL" id="CAH0057560.1"/>
    </source>
</evidence>
<accession>A0A9N9ZLW2</accession>
<gene>
    <name evidence="2" type="ORF">CSOL1703_00007343</name>
</gene>
<dbReference type="OrthoDB" id="3521097at2759"/>
<protein>
    <recommendedName>
        <fullName evidence="4">C2H2-type domain-containing protein</fullName>
    </recommendedName>
</protein>
<feature type="compositionally biased region" description="Acidic residues" evidence="1">
    <location>
        <begin position="354"/>
        <end position="363"/>
    </location>
</feature>
<organism evidence="2 3">
    <name type="scientific">Clonostachys solani</name>
    <dbReference type="NCBI Taxonomy" id="160281"/>
    <lineage>
        <taxon>Eukaryota</taxon>
        <taxon>Fungi</taxon>
        <taxon>Dikarya</taxon>
        <taxon>Ascomycota</taxon>
        <taxon>Pezizomycotina</taxon>
        <taxon>Sordariomycetes</taxon>
        <taxon>Hypocreomycetidae</taxon>
        <taxon>Hypocreales</taxon>
        <taxon>Bionectriaceae</taxon>
        <taxon>Clonostachys</taxon>
    </lineage>
</organism>
<feature type="region of interest" description="Disordered" evidence="1">
    <location>
        <begin position="20"/>
        <end position="95"/>
    </location>
</feature>
<dbReference type="EMBL" id="CABFOC020000074">
    <property type="protein sequence ID" value="CAH0057560.1"/>
    <property type="molecule type" value="Genomic_DNA"/>
</dbReference>
<evidence type="ECO:0000313" key="3">
    <source>
        <dbReference type="Proteomes" id="UP000775872"/>
    </source>
</evidence>
<dbReference type="PANTHER" id="PTHR38166">
    <property type="entry name" value="C2H2-TYPE DOMAIN-CONTAINING PROTEIN-RELATED"/>
    <property type="match status" value="1"/>
</dbReference>
<feature type="compositionally biased region" description="Polar residues" evidence="1">
    <location>
        <begin position="30"/>
        <end position="47"/>
    </location>
</feature>
<keyword evidence="3" id="KW-1185">Reference proteome</keyword>
<evidence type="ECO:0008006" key="4">
    <source>
        <dbReference type="Google" id="ProtNLM"/>
    </source>
</evidence>
<dbReference type="PANTHER" id="PTHR38166:SF1">
    <property type="entry name" value="C2H2-TYPE DOMAIN-CONTAINING PROTEIN"/>
    <property type="match status" value="1"/>
</dbReference>
<feature type="region of interest" description="Disordered" evidence="1">
    <location>
        <begin position="290"/>
        <end position="365"/>
    </location>
</feature>
<reference evidence="2" key="1">
    <citation type="submission" date="2021-10" db="EMBL/GenBank/DDBJ databases">
        <authorList>
            <person name="Piombo E."/>
        </authorList>
    </citation>
    <scope>NUCLEOTIDE SEQUENCE</scope>
</reference>
<sequence length="650" mass="72020">MEPWERKRPETRPAAIVITDVGAAREEITTPASVTPESGITPTTPNLDSRHGDPATTSPRKRIYMDGDRLGVDGPWQGSRRGSQNSHYTSITSPSSAADSFIFEPSQDYTSINKTDRNELAYYTDASSPAYGQEQIFCAGDAPPPPDFTSQVLAHDGPRIGQEDGGAGRLGMHMDGRLVGSSFTSGEIPSIRVAVPEQPRGYPDYGSIDQTNPLMKSEPMSSPVQYLNHAGDGLGSGSFSPVMNKEQRPPNGQGGVQLNGEVLVPTAQSPRLLLNRVAPQPRYIHKRDMPAVHMSASSSVMTERGQNHQHGQHNKDASARKMKPPPLGDLKREATDRSDFQTPKRIRAGGGPDENSEVIDDSDSNSPTWACPFFRHDPLGNMNCLKLKLKRIRDVKQHIQRRHNKSGNYCQKCWESFPSRKKKEEHLNSDNCEPIDQSLSVKKGGISAEAQEKLKHRAQRSKSGDEQWHDVYGIVFKGQQGPDRSSLEPQLGTFIMETTRLMQSFWRDENEDWFPGYLSKHPLAQSMSQDALQSLVVNLMEEIHVRFEERIRGSSPPSRWDNAAVPATEAPPSAMVSPTTAFATTANCQDVSLIGCHLQHEMTQRPREICDADDQYLYLLDPDPSLVDADEYFSFHEANASIDNAYDMGG</sequence>